<gene>
    <name evidence="2" type="ORF">EYF80_043956</name>
</gene>
<organism evidence="2 3">
    <name type="scientific">Liparis tanakae</name>
    <name type="common">Tanaka's snailfish</name>
    <dbReference type="NCBI Taxonomy" id="230148"/>
    <lineage>
        <taxon>Eukaryota</taxon>
        <taxon>Metazoa</taxon>
        <taxon>Chordata</taxon>
        <taxon>Craniata</taxon>
        <taxon>Vertebrata</taxon>
        <taxon>Euteleostomi</taxon>
        <taxon>Actinopterygii</taxon>
        <taxon>Neopterygii</taxon>
        <taxon>Teleostei</taxon>
        <taxon>Neoteleostei</taxon>
        <taxon>Acanthomorphata</taxon>
        <taxon>Eupercaria</taxon>
        <taxon>Perciformes</taxon>
        <taxon>Cottioidei</taxon>
        <taxon>Cottales</taxon>
        <taxon>Liparidae</taxon>
        <taxon>Liparis</taxon>
    </lineage>
</organism>
<feature type="region of interest" description="Disordered" evidence="1">
    <location>
        <begin position="24"/>
        <end position="46"/>
    </location>
</feature>
<comment type="caution">
    <text evidence="2">The sequence shown here is derived from an EMBL/GenBank/DDBJ whole genome shotgun (WGS) entry which is preliminary data.</text>
</comment>
<proteinExistence type="predicted"/>
<dbReference type="Proteomes" id="UP000314294">
    <property type="component" value="Unassembled WGS sequence"/>
</dbReference>
<keyword evidence="3" id="KW-1185">Reference proteome</keyword>
<accession>A0A4Z2FXW6</accession>
<feature type="compositionally biased region" description="Low complexity" evidence="1">
    <location>
        <begin position="94"/>
        <end position="104"/>
    </location>
</feature>
<reference evidence="2 3" key="1">
    <citation type="submission" date="2019-03" db="EMBL/GenBank/DDBJ databases">
        <title>First draft genome of Liparis tanakae, snailfish: a comprehensive survey of snailfish specific genes.</title>
        <authorList>
            <person name="Kim W."/>
            <person name="Song I."/>
            <person name="Jeong J.-H."/>
            <person name="Kim D."/>
            <person name="Kim S."/>
            <person name="Ryu S."/>
            <person name="Song J.Y."/>
            <person name="Lee S.K."/>
        </authorList>
    </citation>
    <scope>NUCLEOTIDE SEQUENCE [LARGE SCALE GENOMIC DNA]</scope>
    <source>
        <tissue evidence="2">Muscle</tissue>
    </source>
</reference>
<evidence type="ECO:0000313" key="2">
    <source>
        <dbReference type="EMBL" id="TNN45831.1"/>
    </source>
</evidence>
<feature type="region of interest" description="Disordered" evidence="1">
    <location>
        <begin position="76"/>
        <end position="111"/>
    </location>
</feature>
<protein>
    <submittedName>
        <fullName evidence="2">Uncharacterized protein</fullName>
    </submittedName>
</protein>
<dbReference type="AlphaFoldDB" id="A0A4Z2FXW6"/>
<evidence type="ECO:0000313" key="3">
    <source>
        <dbReference type="Proteomes" id="UP000314294"/>
    </source>
</evidence>
<name>A0A4Z2FXW6_9TELE</name>
<sequence length="111" mass="12130">MQCVSFSFMTGSWKRAFSPTSYCETSTNMYEPGHGDGERRGSQTKRNKSGSLCLQLCVLVPQRPAALSLQCNEEPPRLRAPAHECSTGTPQHPDPAARAGANANPRRDHAE</sequence>
<dbReference type="EMBL" id="SRLO01000821">
    <property type="protein sequence ID" value="TNN45831.1"/>
    <property type="molecule type" value="Genomic_DNA"/>
</dbReference>
<evidence type="ECO:0000256" key="1">
    <source>
        <dbReference type="SAM" id="MobiDB-lite"/>
    </source>
</evidence>